<dbReference type="EMBL" id="MOOB01000017">
    <property type="protein sequence ID" value="OQE88395.1"/>
    <property type="molecule type" value="Genomic_DNA"/>
</dbReference>
<evidence type="ECO:0000313" key="3">
    <source>
        <dbReference type="Proteomes" id="UP000191691"/>
    </source>
</evidence>
<dbReference type="Proteomes" id="UP000191691">
    <property type="component" value="Unassembled WGS sequence"/>
</dbReference>
<feature type="region of interest" description="Disordered" evidence="1">
    <location>
        <begin position="1"/>
        <end position="64"/>
    </location>
</feature>
<feature type="non-terminal residue" evidence="2">
    <location>
        <position position="111"/>
    </location>
</feature>
<feature type="non-terminal residue" evidence="2">
    <location>
        <position position="1"/>
    </location>
</feature>
<accession>A0A1V6YLS4</accession>
<evidence type="ECO:0000256" key="1">
    <source>
        <dbReference type="SAM" id="MobiDB-lite"/>
    </source>
</evidence>
<reference evidence="3" key="1">
    <citation type="journal article" date="2017" name="Nat. Microbiol.">
        <title>Global analysis of biosynthetic gene clusters reveals vast potential of secondary metabolite production in Penicillium species.</title>
        <authorList>
            <person name="Nielsen J.C."/>
            <person name="Grijseels S."/>
            <person name="Prigent S."/>
            <person name="Ji B."/>
            <person name="Dainat J."/>
            <person name="Nielsen K.F."/>
            <person name="Frisvad J.C."/>
            <person name="Workman M."/>
            <person name="Nielsen J."/>
        </authorList>
    </citation>
    <scope>NUCLEOTIDE SEQUENCE [LARGE SCALE GENOMIC DNA]</scope>
    <source>
        <strain evidence="3">IBT 13039</strain>
    </source>
</reference>
<proteinExistence type="predicted"/>
<comment type="caution">
    <text evidence="2">The sequence shown here is derived from an EMBL/GenBank/DDBJ whole genome shotgun (WGS) entry which is preliminary data.</text>
</comment>
<gene>
    <name evidence="2" type="ORF">PENNAL_c0017G02611</name>
</gene>
<protein>
    <submittedName>
        <fullName evidence="2">Uncharacterized protein</fullName>
    </submittedName>
</protein>
<keyword evidence="3" id="KW-1185">Reference proteome</keyword>
<evidence type="ECO:0000313" key="2">
    <source>
        <dbReference type="EMBL" id="OQE88395.1"/>
    </source>
</evidence>
<dbReference type="AlphaFoldDB" id="A0A1V6YLS4"/>
<name>A0A1V6YLS4_PENNA</name>
<sequence>DNGAKGTPTGNKPVAEAVAGPTNPPIGAGSDGDGGAAASGASAAGDNGGAAVTGPMAVGGDSAAGGAAVTGPAVIGGGVGNVTATPIVADYGGDGSWLYALITIPAITARS</sequence>
<organism evidence="2 3">
    <name type="scientific">Penicillium nalgiovense</name>
    <dbReference type="NCBI Taxonomy" id="60175"/>
    <lineage>
        <taxon>Eukaryota</taxon>
        <taxon>Fungi</taxon>
        <taxon>Dikarya</taxon>
        <taxon>Ascomycota</taxon>
        <taxon>Pezizomycotina</taxon>
        <taxon>Eurotiomycetes</taxon>
        <taxon>Eurotiomycetidae</taxon>
        <taxon>Eurotiales</taxon>
        <taxon>Aspergillaceae</taxon>
        <taxon>Penicillium</taxon>
    </lineage>
</organism>